<dbReference type="EMBL" id="VSRR010040006">
    <property type="protein sequence ID" value="MPC74921.1"/>
    <property type="molecule type" value="Genomic_DNA"/>
</dbReference>
<name>A0A5B7HPQ1_PORTR</name>
<dbReference type="AlphaFoldDB" id="A0A5B7HPQ1"/>
<dbReference type="Proteomes" id="UP000324222">
    <property type="component" value="Unassembled WGS sequence"/>
</dbReference>
<keyword evidence="3" id="KW-1185">Reference proteome</keyword>
<evidence type="ECO:0000256" key="1">
    <source>
        <dbReference type="SAM" id="MobiDB-lite"/>
    </source>
</evidence>
<dbReference type="SUPFAM" id="SSF50630">
    <property type="entry name" value="Acid proteases"/>
    <property type="match status" value="1"/>
</dbReference>
<evidence type="ECO:0000313" key="3">
    <source>
        <dbReference type="Proteomes" id="UP000324222"/>
    </source>
</evidence>
<evidence type="ECO:0000313" key="2">
    <source>
        <dbReference type="EMBL" id="MPC74921.1"/>
    </source>
</evidence>
<dbReference type="Pfam" id="PF13650">
    <property type="entry name" value="Asp_protease_2"/>
    <property type="match status" value="1"/>
</dbReference>
<organism evidence="2 3">
    <name type="scientific">Portunus trituberculatus</name>
    <name type="common">Swimming crab</name>
    <name type="synonym">Neptunus trituberculatus</name>
    <dbReference type="NCBI Taxonomy" id="210409"/>
    <lineage>
        <taxon>Eukaryota</taxon>
        <taxon>Metazoa</taxon>
        <taxon>Ecdysozoa</taxon>
        <taxon>Arthropoda</taxon>
        <taxon>Crustacea</taxon>
        <taxon>Multicrustacea</taxon>
        <taxon>Malacostraca</taxon>
        <taxon>Eumalacostraca</taxon>
        <taxon>Eucarida</taxon>
        <taxon>Decapoda</taxon>
        <taxon>Pleocyemata</taxon>
        <taxon>Brachyura</taxon>
        <taxon>Eubrachyura</taxon>
        <taxon>Portunoidea</taxon>
        <taxon>Portunidae</taxon>
        <taxon>Portuninae</taxon>
        <taxon>Portunus</taxon>
    </lineage>
</organism>
<protein>
    <recommendedName>
        <fullName evidence="4">Peptidase A2 domain-containing protein</fullName>
    </recommendedName>
</protein>
<gene>
    <name evidence="2" type="ORF">E2C01_069301</name>
</gene>
<dbReference type="InterPro" id="IPR021109">
    <property type="entry name" value="Peptidase_aspartic_dom_sf"/>
</dbReference>
<comment type="caution">
    <text evidence="2">The sequence shown here is derived from an EMBL/GenBank/DDBJ whole genome shotgun (WGS) entry which is preliminary data.</text>
</comment>
<dbReference type="Gene3D" id="2.40.70.10">
    <property type="entry name" value="Acid Proteases"/>
    <property type="match status" value="1"/>
</dbReference>
<reference evidence="2 3" key="1">
    <citation type="submission" date="2019-05" db="EMBL/GenBank/DDBJ databases">
        <title>Another draft genome of Portunus trituberculatus and its Hox gene families provides insights of decapod evolution.</title>
        <authorList>
            <person name="Jeong J.-H."/>
            <person name="Song I."/>
            <person name="Kim S."/>
            <person name="Choi T."/>
            <person name="Kim D."/>
            <person name="Ryu S."/>
            <person name="Kim W."/>
        </authorList>
    </citation>
    <scope>NUCLEOTIDE SEQUENCE [LARGE SCALE GENOMIC DNA]</scope>
    <source>
        <tissue evidence="2">Muscle</tissue>
    </source>
</reference>
<sequence>MCALLRGLQWGWTPLQRLPQPEGGSVSGKRLQAEDRGRLSAGQNSSALVCVKCHYTVGSAQVRGAVDGRPCRTTVDSGADHTLVRPGLVEAEWLPDLPQQLCGVMRDCMSLQVPVNARVRVGGVEEDMPVFVTDLDEECLLGYDYLTRMDACLDFRQKRKTVCGHEMPFLREVRRAEVVTTKQHRLHPHTEARVQCCLTCVVKEAEGLVEPVSDLRLADSVALGRSLIEVGEELVTVLLANFSDKA</sequence>
<accession>A0A5B7HPQ1</accession>
<proteinExistence type="predicted"/>
<evidence type="ECO:0008006" key="4">
    <source>
        <dbReference type="Google" id="ProtNLM"/>
    </source>
</evidence>
<dbReference type="CDD" id="cd00303">
    <property type="entry name" value="retropepsin_like"/>
    <property type="match status" value="1"/>
</dbReference>
<feature type="region of interest" description="Disordered" evidence="1">
    <location>
        <begin position="19"/>
        <end position="38"/>
    </location>
</feature>